<organism evidence="1 2">
    <name type="scientific">Globodera rostochiensis</name>
    <name type="common">Golden nematode worm</name>
    <name type="synonym">Heterodera rostochiensis</name>
    <dbReference type="NCBI Taxonomy" id="31243"/>
    <lineage>
        <taxon>Eukaryota</taxon>
        <taxon>Metazoa</taxon>
        <taxon>Ecdysozoa</taxon>
        <taxon>Nematoda</taxon>
        <taxon>Chromadorea</taxon>
        <taxon>Rhabditida</taxon>
        <taxon>Tylenchina</taxon>
        <taxon>Tylenchomorpha</taxon>
        <taxon>Tylenchoidea</taxon>
        <taxon>Heteroderidae</taxon>
        <taxon>Heteroderinae</taxon>
        <taxon>Globodera</taxon>
    </lineage>
</organism>
<name>A0A914H4R8_GLORO</name>
<accession>A0A914H4R8</accession>
<proteinExistence type="predicted"/>
<dbReference type="WBParaSite" id="Gr19_v10_g13979.t1">
    <property type="protein sequence ID" value="Gr19_v10_g13979.t1"/>
    <property type="gene ID" value="Gr19_v10_g13979"/>
</dbReference>
<sequence>MEARYQMEHHAQAMQGIDISQQRPATPNQTDNERFGMVERVKLMNNPTIGVPDILLHSHYPMHSFISAISFLIIYLFPPTIAKEPVKLVEDDEFLAFVKNPSNFWQCKTLKKRDELEYRINRVTYGFKQMREHLVHKYEAHLGVLYLMRQCWDCAKIVEQIKGEYERTECHKFRKYLDILYEYLFRVHIEGRGVDSMLAQHFCAVKPNFKLDQRGETIENGTLFAYADKFGIFNSSPFIRSIILLNDLDLLLALFNDPPTFYEVLKMAKILGEMDDDFHILLNTSNLKRIFKRLNREEESIEKIEIKIKNEFCALANFVGDLLEKANAEEVLKVEPIKVYIDNFVEKKELCKGKQKQKKIKKSLDGKDLYNGKTPKSNFNPINDLKQIIPAIVDEIEQMLQNGDWNYANLTYIKLDEWILLKYDLFKMGNDQKWKVIEQLLIEWEKAFSNWWSYNKSEENRPNFEEMMANLIKILRDFIIQPIVIEIVEESEQISN</sequence>
<dbReference type="Proteomes" id="UP000887572">
    <property type="component" value="Unplaced"/>
</dbReference>
<evidence type="ECO:0000313" key="2">
    <source>
        <dbReference type="WBParaSite" id="Gr19_v10_g13979.t1"/>
    </source>
</evidence>
<protein>
    <submittedName>
        <fullName evidence="2">Uncharacterized protein</fullName>
    </submittedName>
</protein>
<reference evidence="2" key="1">
    <citation type="submission" date="2022-11" db="UniProtKB">
        <authorList>
            <consortium name="WormBaseParasite"/>
        </authorList>
    </citation>
    <scope>IDENTIFICATION</scope>
</reference>
<keyword evidence="1" id="KW-1185">Reference proteome</keyword>
<evidence type="ECO:0000313" key="1">
    <source>
        <dbReference type="Proteomes" id="UP000887572"/>
    </source>
</evidence>
<dbReference type="AlphaFoldDB" id="A0A914H4R8"/>